<sequence length="322" mass="37482">MGFAAYLYLLCTHPNEFRSLIQYKLWHEAKRDITAQREHETSGWDRESMRKCWEFLDMTSRSFSAVIKELEGDMARMVCMFYLVLRGLDTIEDDMTIPDEKKQVLLRSFHEKLSTPGWTFTESGPNEKDRLLLVEFDHVVTEMGLLKPEYREVITDICQKMQTGMADYAHRASLVGSYDPHSGLPKPSPYLENIAEYDLYCHYVAGLVGEGLSRLFAASGKEVAWLGEQLTLSNSMGLLLQKTNILRDLREDVDQGRYFWPREFWGIHQGGEKSRPPGKGRMVRLCYSRRPRSCSRPCWSCHPKRRQHTRRESHVCTFCHDP</sequence>
<dbReference type="GO" id="GO:0051996">
    <property type="term" value="F:squalene synthase [NAD(P)H] activity"/>
    <property type="evidence" value="ECO:0007669"/>
    <property type="project" value="InterPro"/>
</dbReference>
<dbReference type="InterPro" id="IPR008949">
    <property type="entry name" value="Isoprenoid_synthase_dom_sf"/>
</dbReference>
<dbReference type="Gene3D" id="1.10.600.10">
    <property type="entry name" value="Farnesyl Diphosphate Synthase"/>
    <property type="match status" value="1"/>
</dbReference>
<dbReference type="InterPro" id="IPR044844">
    <property type="entry name" value="Trans_IPPS_euk-type"/>
</dbReference>
<dbReference type="Pfam" id="PF00494">
    <property type="entry name" value="SQS_PSY"/>
    <property type="match status" value="1"/>
</dbReference>
<dbReference type="PROSITE" id="PS01045">
    <property type="entry name" value="SQUALEN_PHYTOEN_SYN_2"/>
    <property type="match status" value="1"/>
</dbReference>
<dbReference type="SUPFAM" id="SSF48576">
    <property type="entry name" value="Terpenoid synthases"/>
    <property type="match status" value="1"/>
</dbReference>
<dbReference type="InterPro" id="IPR002060">
    <property type="entry name" value="Squ/phyt_synthse"/>
</dbReference>
<dbReference type="GO" id="GO:0005789">
    <property type="term" value="C:endoplasmic reticulum membrane"/>
    <property type="evidence" value="ECO:0007669"/>
    <property type="project" value="TreeGrafter"/>
</dbReference>
<evidence type="ECO:0000256" key="1">
    <source>
        <dbReference type="ARBA" id="ARBA00022679"/>
    </source>
</evidence>
<dbReference type="PANTHER" id="PTHR11626">
    <property type="entry name" value="FARNESYL-DIPHOSPHATE FARNESYLTRANSFERASE"/>
    <property type="match status" value="1"/>
</dbReference>
<reference evidence="3" key="1">
    <citation type="journal article" date="2014" name="Genome Announc.">
        <title>Draft genome sequence of the plant-pathogenic soil fungus Rhizoctonia solani anastomosis group 3 strain Rhs1AP.</title>
        <authorList>
            <person name="Cubeta M.A."/>
            <person name="Thomas E."/>
            <person name="Dean R.A."/>
            <person name="Jabaji S."/>
            <person name="Neate S.M."/>
            <person name="Tavantzis S."/>
            <person name="Toda T."/>
            <person name="Vilgalys R."/>
            <person name="Bharathan N."/>
            <person name="Fedorova-Abrams N."/>
            <person name="Pakala S.B."/>
            <person name="Pakala S.M."/>
            <person name="Zafar N."/>
            <person name="Joardar V."/>
            <person name="Losada L."/>
            <person name="Nierman W.C."/>
        </authorList>
    </citation>
    <scope>NUCLEOTIDE SEQUENCE [LARGE SCALE GENOMIC DNA]</scope>
    <source>
        <strain evidence="3">AG-3</strain>
    </source>
</reference>
<gene>
    <name evidence="2" type="ORF">RSOL_076040</name>
</gene>
<organism evidence="2 3">
    <name type="scientific">Rhizoctonia solani AG-3 Rhs1AP</name>
    <dbReference type="NCBI Taxonomy" id="1086054"/>
    <lineage>
        <taxon>Eukaryota</taxon>
        <taxon>Fungi</taxon>
        <taxon>Dikarya</taxon>
        <taxon>Basidiomycota</taxon>
        <taxon>Agaricomycotina</taxon>
        <taxon>Agaricomycetes</taxon>
        <taxon>Cantharellales</taxon>
        <taxon>Ceratobasidiaceae</taxon>
        <taxon>Rhizoctonia</taxon>
    </lineage>
</organism>
<dbReference type="OrthoDB" id="431150at2759"/>
<dbReference type="GO" id="GO:0006696">
    <property type="term" value="P:ergosterol biosynthetic process"/>
    <property type="evidence" value="ECO:0007669"/>
    <property type="project" value="TreeGrafter"/>
</dbReference>
<proteinExistence type="predicted"/>
<evidence type="ECO:0000313" key="2">
    <source>
        <dbReference type="EMBL" id="EUC54884.1"/>
    </source>
</evidence>
<dbReference type="AlphaFoldDB" id="X8J072"/>
<dbReference type="SFLD" id="SFLDS00005">
    <property type="entry name" value="Isoprenoid_Synthase_Type_I"/>
    <property type="match status" value="1"/>
</dbReference>
<dbReference type="GO" id="GO:0045338">
    <property type="term" value="P:farnesyl diphosphate metabolic process"/>
    <property type="evidence" value="ECO:0007669"/>
    <property type="project" value="InterPro"/>
</dbReference>
<accession>X8J072</accession>
<name>X8J072_9AGAM</name>
<dbReference type="PANTHER" id="PTHR11626:SF2">
    <property type="entry name" value="SQUALENE SYNTHASE"/>
    <property type="match status" value="1"/>
</dbReference>
<dbReference type="SFLD" id="SFLDG01018">
    <property type="entry name" value="Squalene/Phytoene_Synthase_Lik"/>
    <property type="match status" value="1"/>
</dbReference>
<comment type="caution">
    <text evidence="2">The sequence shown here is derived from an EMBL/GenBank/DDBJ whole genome shotgun (WGS) entry which is preliminary data.</text>
</comment>
<protein>
    <submittedName>
        <fullName evidence="2">Farnesyl-diphosphate farnesyltransferase</fullName>
    </submittedName>
</protein>
<evidence type="ECO:0000313" key="3">
    <source>
        <dbReference type="Proteomes" id="UP000030108"/>
    </source>
</evidence>
<keyword evidence="1 2" id="KW-0808">Transferase</keyword>
<dbReference type="PROSITE" id="PS01044">
    <property type="entry name" value="SQUALEN_PHYTOEN_SYN_1"/>
    <property type="match status" value="1"/>
</dbReference>
<dbReference type="Proteomes" id="UP000030108">
    <property type="component" value="Unassembled WGS sequence"/>
</dbReference>
<dbReference type="InterPro" id="IPR019845">
    <property type="entry name" value="Squalene/phytoene_synthase_CS"/>
</dbReference>
<dbReference type="EMBL" id="JATN01000322">
    <property type="protein sequence ID" value="EUC54884.1"/>
    <property type="molecule type" value="Genomic_DNA"/>
</dbReference>